<organism evidence="1 2">
    <name type="scientific">Goodfellowiella coeruleoviolacea</name>
    <dbReference type="NCBI Taxonomy" id="334858"/>
    <lineage>
        <taxon>Bacteria</taxon>
        <taxon>Bacillati</taxon>
        <taxon>Actinomycetota</taxon>
        <taxon>Actinomycetes</taxon>
        <taxon>Pseudonocardiales</taxon>
        <taxon>Pseudonocardiaceae</taxon>
        <taxon>Goodfellowiella</taxon>
    </lineage>
</organism>
<dbReference type="Pfam" id="PF00702">
    <property type="entry name" value="Hydrolase"/>
    <property type="match status" value="1"/>
</dbReference>
<protein>
    <submittedName>
        <fullName evidence="1">Phosphoglycolate phosphatase, HAD superfamily</fullName>
    </submittedName>
</protein>
<evidence type="ECO:0000313" key="2">
    <source>
        <dbReference type="Proteomes" id="UP001206128"/>
    </source>
</evidence>
<dbReference type="AlphaFoldDB" id="A0AAE3GE34"/>
<comment type="caution">
    <text evidence="1">The sequence shown here is derived from an EMBL/GenBank/DDBJ whole genome shotgun (WGS) entry which is preliminary data.</text>
</comment>
<reference evidence="1" key="1">
    <citation type="submission" date="2022-06" db="EMBL/GenBank/DDBJ databases">
        <title>Genomic Encyclopedia of Archaeal and Bacterial Type Strains, Phase II (KMG-II): from individual species to whole genera.</title>
        <authorList>
            <person name="Goeker M."/>
        </authorList>
    </citation>
    <scope>NUCLEOTIDE SEQUENCE</scope>
    <source>
        <strain evidence="1">DSM 43935</strain>
    </source>
</reference>
<dbReference type="InterPro" id="IPR023214">
    <property type="entry name" value="HAD_sf"/>
</dbReference>
<dbReference type="InterPro" id="IPR023198">
    <property type="entry name" value="PGP-like_dom2"/>
</dbReference>
<keyword evidence="2" id="KW-1185">Reference proteome</keyword>
<proteinExistence type="predicted"/>
<accession>A0AAE3GE34</accession>
<sequence>MKLVELLADKRAVLFDFDGPVCDVFAGLRASDIAADLVALLRRLDVEMTPVLAAERDPMAVLRFAATAEPAVTRAVEDALCAAELAAVDMARPTRGGVETVLACLAAGKVAAVVSNNSAAAVHRYLDSHDLTGTVWPVVGRPYAEPDRMKPSPEPLERTLAQLPVAAGEAVLIGVCRSRWKTASGGLNWVPVPRTRRHIGQS</sequence>
<dbReference type="InterPro" id="IPR036412">
    <property type="entry name" value="HAD-like_sf"/>
</dbReference>
<gene>
    <name evidence="1" type="ORF">LX83_001268</name>
</gene>
<dbReference type="Proteomes" id="UP001206128">
    <property type="component" value="Unassembled WGS sequence"/>
</dbReference>
<dbReference type="EMBL" id="JAMTCK010000003">
    <property type="protein sequence ID" value="MCP2164428.1"/>
    <property type="molecule type" value="Genomic_DNA"/>
</dbReference>
<dbReference type="Gene3D" id="1.10.150.240">
    <property type="entry name" value="Putative phosphatase, domain 2"/>
    <property type="match status" value="1"/>
</dbReference>
<name>A0AAE3GE34_9PSEU</name>
<evidence type="ECO:0000313" key="1">
    <source>
        <dbReference type="EMBL" id="MCP2164428.1"/>
    </source>
</evidence>
<dbReference type="Gene3D" id="3.40.50.1000">
    <property type="entry name" value="HAD superfamily/HAD-like"/>
    <property type="match status" value="1"/>
</dbReference>
<dbReference type="SUPFAM" id="SSF56784">
    <property type="entry name" value="HAD-like"/>
    <property type="match status" value="1"/>
</dbReference>